<evidence type="ECO:0000256" key="3">
    <source>
        <dbReference type="ARBA" id="ARBA00022618"/>
    </source>
</evidence>
<dbReference type="InterPro" id="IPR050487">
    <property type="entry name" value="FtsQ_DivIB"/>
</dbReference>
<sequence length="243" mass="25995">MTVEERRETDDHSVGSRQSDPWRAAFVVLLLVGLAGAVLWVLFGSRLLAVRQIEVTGLDRLAEAEVLAAADVAVGTPLARVDTDAVAARVAELRLVESVEVRRGWPTTLHLEVAERVPVLALAEEGGYLLVDREGVAVTRTDTRPEDHPLVRVSGEVEGNPAVAESCLVVEALPDPLAAAVDTVVATDRARITLELADGSTVMWGDAGRAADKARALEVLMEQHPPEPGRHYDVSAEGVAVVR</sequence>
<feature type="domain" description="POTRA" evidence="9">
    <location>
        <begin position="48"/>
        <end position="116"/>
    </location>
</feature>
<feature type="transmembrane region" description="Helical" evidence="8">
    <location>
        <begin position="22"/>
        <end position="43"/>
    </location>
</feature>
<dbReference type="PROSITE" id="PS51779">
    <property type="entry name" value="POTRA"/>
    <property type="match status" value="1"/>
</dbReference>
<keyword evidence="2" id="KW-1003">Cell membrane</keyword>
<evidence type="ECO:0000256" key="2">
    <source>
        <dbReference type="ARBA" id="ARBA00022475"/>
    </source>
</evidence>
<evidence type="ECO:0000256" key="8">
    <source>
        <dbReference type="SAM" id="Phobius"/>
    </source>
</evidence>
<dbReference type="InterPro" id="IPR034746">
    <property type="entry name" value="POTRA"/>
</dbReference>
<evidence type="ECO:0000313" key="11">
    <source>
        <dbReference type="Proteomes" id="UP000832041"/>
    </source>
</evidence>
<keyword evidence="11" id="KW-1185">Reference proteome</keyword>
<evidence type="ECO:0000313" key="10">
    <source>
        <dbReference type="EMBL" id="UPT19951.1"/>
    </source>
</evidence>
<accession>A0ABY4KX01</accession>
<gene>
    <name evidence="10" type="ORF">FOF52_02345</name>
</gene>
<dbReference type="Proteomes" id="UP000832041">
    <property type="component" value="Chromosome"/>
</dbReference>
<dbReference type="Pfam" id="PF08478">
    <property type="entry name" value="POTRA_1"/>
    <property type="match status" value="1"/>
</dbReference>
<evidence type="ECO:0000256" key="6">
    <source>
        <dbReference type="ARBA" id="ARBA00023136"/>
    </source>
</evidence>
<keyword evidence="7" id="KW-0131">Cell cycle</keyword>
<proteinExistence type="predicted"/>
<organism evidence="10 11">
    <name type="scientific">Thermobifida alba</name>
    <name type="common">Thermomonospora alba</name>
    <dbReference type="NCBI Taxonomy" id="53522"/>
    <lineage>
        <taxon>Bacteria</taxon>
        <taxon>Bacillati</taxon>
        <taxon>Actinomycetota</taxon>
        <taxon>Actinomycetes</taxon>
        <taxon>Streptosporangiales</taxon>
        <taxon>Nocardiopsidaceae</taxon>
        <taxon>Thermobifida</taxon>
    </lineage>
</organism>
<dbReference type="PANTHER" id="PTHR37820">
    <property type="entry name" value="CELL DIVISION PROTEIN DIVIB"/>
    <property type="match status" value="1"/>
</dbReference>
<keyword evidence="6 8" id="KW-0472">Membrane</keyword>
<dbReference type="EMBL" id="CP051627">
    <property type="protein sequence ID" value="UPT19951.1"/>
    <property type="molecule type" value="Genomic_DNA"/>
</dbReference>
<evidence type="ECO:0000256" key="7">
    <source>
        <dbReference type="ARBA" id="ARBA00023306"/>
    </source>
</evidence>
<protein>
    <submittedName>
        <fullName evidence="10">FtsQ-type POTRA domain-containing protein</fullName>
    </submittedName>
</protein>
<dbReference type="Gene3D" id="3.10.20.310">
    <property type="entry name" value="membrane protein fhac"/>
    <property type="match status" value="1"/>
</dbReference>
<dbReference type="PANTHER" id="PTHR37820:SF1">
    <property type="entry name" value="CELL DIVISION PROTEIN FTSQ"/>
    <property type="match status" value="1"/>
</dbReference>
<keyword evidence="4 8" id="KW-0812">Transmembrane</keyword>
<evidence type="ECO:0000256" key="1">
    <source>
        <dbReference type="ARBA" id="ARBA00004370"/>
    </source>
</evidence>
<keyword evidence="5 8" id="KW-1133">Transmembrane helix</keyword>
<dbReference type="InterPro" id="IPR005548">
    <property type="entry name" value="Cell_div_FtsQ/DivIB_C"/>
</dbReference>
<evidence type="ECO:0000256" key="5">
    <source>
        <dbReference type="ARBA" id="ARBA00022989"/>
    </source>
</evidence>
<dbReference type="RefSeq" id="WP_248592186.1">
    <property type="nucleotide sequence ID" value="NZ_BAABEB010000010.1"/>
</dbReference>
<name>A0ABY4KX01_THEAE</name>
<keyword evidence="3" id="KW-0132">Cell division</keyword>
<dbReference type="Pfam" id="PF03799">
    <property type="entry name" value="FtsQ_DivIB_C"/>
    <property type="match status" value="1"/>
</dbReference>
<evidence type="ECO:0000256" key="4">
    <source>
        <dbReference type="ARBA" id="ARBA00022692"/>
    </source>
</evidence>
<comment type="subcellular location">
    <subcellularLocation>
        <location evidence="1">Membrane</location>
    </subcellularLocation>
</comment>
<evidence type="ECO:0000259" key="9">
    <source>
        <dbReference type="PROSITE" id="PS51779"/>
    </source>
</evidence>
<reference evidence="10 11" key="1">
    <citation type="submission" date="2020-04" db="EMBL/GenBank/DDBJ databases">
        <title>Thermobifida alba genome sequencing and assembly.</title>
        <authorList>
            <person name="Luzics S."/>
            <person name="Horvath B."/>
            <person name="Nagy I."/>
            <person name="Toth A."/>
            <person name="Nagy I."/>
            <person name="Kukolya J."/>
        </authorList>
    </citation>
    <scope>NUCLEOTIDE SEQUENCE [LARGE SCALE GENOMIC DNA]</scope>
    <source>
        <strain evidence="10 11">DSM 43795</strain>
    </source>
</reference>
<dbReference type="InterPro" id="IPR013685">
    <property type="entry name" value="POTRA_FtsQ_type"/>
</dbReference>